<keyword evidence="2" id="KW-1185">Reference proteome</keyword>
<dbReference type="EMBL" id="JAARLZ010000002">
    <property type="protein sequence ID" value="NII05539.1"/>
    <property type="molecule type" value="Genomic_DNA"/>
</dbReference>
<dbReference type="Gene3D" id="1.25.40.10">
    <property type="entry name" value="Tetratricopeptide repeat domain"/>
    <property type="match status" value="1"/>
</dbReference>
<reference evidence="1 2" key="1">
    <citation type="submission" date="2020-03" db="EMBL/GenBank/DDBJ databases">
        <authorList>
            <person name="Lai Q."/>
        </authorList>
    </citation>
    <scope>NUCLEOTIDE SEQUENCE [LARGE SCALE GENOMIC DNA]</scope>
    <source>
        <strain evidence="1 2">CCUG 25036</strain>
    </source>
</reference>
<gene>
    <name evidence="1" type="ORF">HBF25_03935</name>
</gene>
<dbReference type="PANTHER" id="PTHR43628">
    <property type="entry name" value="ACTIVATOR OF C KINASE PROTEIN 1-RELATED"/>
    <property type="match status" value="1"/>
</dbReference>
<dbReference type="GO" id="GO:0032153">
    <property type="term" value="C:cell division site"/>
    <property type="evidence" value="ECO:0007669"/>
    <property type="project" value="TreeGrafter"/>
</dbReference>
<sequence>MVADVSGFDASVFAQRLADGDIGAFDYVMSLAHAGDAAAQTIGGQMLLDGQGCVAQPAEGVYWFMQAAHQHSPMAMNMLGRCHENGWGTVVDYPLAAVWFRRAAEHGLDWGMYNYAHMLERGRGIGSDRGAAFLWFGRAAALGHARAMNFLARYYEHGWETDQDTIMARSLYERSALAGDYRGECSWASVLVAEERFDDAAIYLERGLSKAPAAFIEAMRETLGSSGNPRVRELLSTCLPASGT</sequence>
<dbReference type="AlphaFoldDB" id="A0A7X5ZHB3"/>
<proteinExistence type="predicted"/>
<comment type="caution">
    <text evidence="1">The sequence shown here is derived from an EMBL/GenBank/DDBJ whole genome shotgun (WGS) entry which is preliminary data.</text>
</comment>
<dbReference type="Proteomes" id="UP000490980">
    <property type="component" value="Unassembled WGS sequence"/>
</dbReference>
<protein>
    <submittedName>
        <fullName evidence="1">Sel1 repeat family protein</fullName>
    </submittedName>
</protein>
<dbReference type="SMART" id="SM00671">
    <property type="entry name" value="SEL1"/>
    <property type="match status" value="4"/>
</dbReference>
<dbReference type="InterPro" id="IPR011990">
    <property type="entry name" value="TPR-like_helical_dom_sf"/>
</dbReference>
<organism evidence="1 2">
    <name type="scientific">Luteibacter anthropi</name>
    <dbReference type="NCBI Taxonomy" id="564369"/>
    <lineage>
        <taxon>Bacteria</taxon>
        <taxon>Pseudomonadati</taxon>
        <taxon>Pseudomonadota</taxon>
        <taxon>Gammaproteobacteria</taxon>
        <taxon>Lysobacterales</taxon>
        <taxon>Rhodanobacteraceae</taxon>
        <taxon>Luteibacter</taxon>
    </lineage>
</organism>
<dbReference type="InterPro" id="IPR006597">
    <property type="entry name" value="Sel1-like"/>
</dbReference>
<evidence type="ECO:0000313" key="2">
    <source>
        <dbReference type="Proteomes" id="UP000490980"/>
    </source>
</evidence>
<name>A0A7X5ZHB3_9GAMM</name>
<evidence type="ECO:0000313" key="1">
    <source>
        <dbReference type="EMBL" id="NII05539.1"/>
    </source>
</evidence>
<dbReference type="SUPFAM" id="SSF81901">
    <property type="entry name" value="HCP-like"/>
    <property type="match status" value="1"/>
</dbReference>
<dbReference type="InterPro" id="IPR052945">
    <property type="entry name" value="Mitotic_Regulator"/>
</dbReference>
<accession>A0A7X5ZHB3</accession>
<dbReference type="Pfam" id="PF08238">
    <property type="entry name" value="Sel1"/>
    <property type="match status" value="4"/>
</dbReference>
<dbReference type="PANTHER" id="PTHR43628:SF1">
    <property type="entry name" value="CHITIN SYNTHASE REGULATORY FACTOR 2-RELATED"/>
    <property type="match status" value="1"/>
</dbReference>